<proteinExistence type="inferred from homology"/>
<dbReference type="HOGENOM" id="CLU_086673_1_0_14"/>
<dbReference type="GO" id="GO:0032217">
    <property type="term" value="F:riboflavin transmembrane transporter activity"/>
    <property type="evidence" value="ECO:0007669"/>
    <property type="project" value="InterPro"/>
</dbReference>
<dbReference type="PANTHER" id="PTHR38438:SF1">
    <property type="entry name" value="RIBOFLAVIN TRANSPORTER RIBU"/>
    <property type="match status" value="1"/>
</dbReference>
<dbReference type="Proteomes" id="UP000032434">
    <property type="component" value="Chromosome 1"/>
</dbReference>
<keyword evidence="6 9" id="KW-1133">Transmembrane helix</keyword>
<accession>A0A061ACH1</accession>
<reference evidence="11" key="1">
    <citation type="submission" date="2014-05" db="EMBL/GenBank/DDBJ databases">
        <authorList>
            <person name="Kube M."/>
        </authorList>
    </citation>
    <scope>NUCLEOTIDE SEQUENCE [LARGE SCALE GENOMIC DNA]</scope>
</reference>
<feature type="transmembrane region" description="Helical" evidence="9">
    <location>
        <begin position="206"/>
        <end position="233"/>
    </location>
</feature>
<feature type="transmembrane region" description="Helical" evidence="9">
    <location>
        <begin position="157"/>
        <end position="177"/>
    </location>
</feature>
<dbReference type="GO" id="GO:0005886">
    <property type="term" value="C:plasma membrane"/>
    <property type="evidence" value="ECO:0007669"/>
    <property type="project" value="UniProtKB-SubCell"/>
</dbReference>
<comment type="subcellular location">
    <subcellularLocation>
        <location evidence="1">Cell membrane</location>
        <topology evidence="1">Multi-pass membrane protein</topology>
    </subcellularLocation>
</comment>
<keyword evidence="7 8" id="KW-0472">Membrane</keyword>
<evidence type="ECO:0000256" key="2">
    <source>
        <dbReference type="ARBA" id="ARBA00005540"/>
    </source>
</evidence>
<dbReference type="AlphaFoldDB" id="A0A061ACH1"/>
<dbReference type="InParanoid" id="A0A061ACH1"/>
<dbReference type="PIRSF" id="PIRSF037778">
    <property type="entry name" value="UCP037778_transp_RibU"/>
    <property type="match status" value="1"/>
</dbReference>
<feature type="transmembrane region" description="Helical" evidence="9">
    <location>
        <begin position="184"/>
        <end position="200"/>
    </location>
</feature>
<evidence type="ECO:0000256" key="3">
    <source>
        <dbReference type="ARBA" id="ARBA00022448"/>
    </source>
</evidence>
<keyword evidence="3 8" id="KW-0813">Transport</keyword>
<dbReference type="STRING" id="35623.Aocu_10410"/>
<protein>
    <recommendedName>
        <fullName evidence="8">Riboflavin transporter</fullName>
    </recommendedName>
</protein>
<organism evidence="10 11">
    <name type="scientific">Acholeplasma oculi</name>
    <dbReference type="NCBI Taxonomy" id="35623"/>
    <lineage>
        <taxon>Bacteria</taxon>
        <taxon>Bacillati</taxon>
        <taxon>Mycoplasmatota</taxon>
        <taxon>Mollicutes</taxon>
        <taxon>Acholeplasmatales</taxon>
        <taxon>Acholeplasmataceae</taxon>
        <taxon>Acholeplasma</taxon>
    </lineage>
</organism>
<evidence type="ECO:0000256" key="1">
    <source>
        <dbReference type="ARBA" id="ARBA00004651"/>
    </source>
</evidence>
<feature type="transmembrane region" description="Helical" evidence="9">
    <location>
        <begin position="14"/>
        <end position="36"/>
    </location>
</feature>
<evidence type="ECO:0000256" key="6">
    <source>
        <dbReference type="ARBA" id="ARBA00022989"/>
    </source>
</evidence>
<dbReference type="PANTHER" id="PTHR38438">
    <property type="entry name" value="RIBOFLAVIN TRANSPORTER RIBU"/>
    <property type="match status" value="1"/>
</dbReference>
<keyword evidence="5 9" id="KW-0812">Transmembrane</keyword>
<evidence type="ECO:0000256" key="4">
    <source>
        <dbReference type="ARBA" id="ARBA00022475"/>
    </source>
</evidence>
<dbReference type="InterPro" id="IPR025720">
    <property type="entry name" value="RibU"/>
</dbReference>
<sequence>MIDQITEFLKSNMAIIELTLIIVFMIALVVLIIFAWRAENKIENKPKKIKKMVVISILSALSVILYYFIKFPLGVILPFVPQFLDIHFSNVPIYIGGYLFGPISGSIIAIIRFIVKLPGSTTLGTGELADLVIGLATVLVSSIMYHRKKNKKTAITSAAAIMVVWIITAILANWLFILPFYMSLYGFDAVLGMLLVIPGIDASNYMLLYILYAVIPFNIVISGLVSGMTFLLYKRLSIIYKKI</sequence>
<dbReference type="EMBL" id="LK028559">
    <property type="protein sequence ID" value="CDR31114.1"/>
    <property type="molecule type" value="Genomic_DNA"/>
</dbReference>
<evidence type="ECO:0000256" key="7">
    <source>
        <dbReference type="ARBA" id="ARBA00023136"/>
    </source>
</evidence>
<dbReference type="InterPro" id="IPR024529">
    <property type="entry name" value="ECF_trnsprt_substrate-spec"/>
</dbReference>
<keyword evidence="11" id="KW-1185">Reference proteome</keyword>
<dbReference type="RefSeq" id="WP_045749565.1">
    <property type="nucleotide sequence ID" value="NZ_FUZK01000001.1"/>
</dbReference>
<evidence type="ECO:0000313" key="10">
    <source>
        <dbReference type="EMBL" id="CDR31114.1"/>
    </source>
</evidence>
<dbReference type="PATRIC" id="fig|35623.3.peg.1041"/>
<name>A0A061ACH1_9MOLU</name>
<dbReference type="KEGG" id="aoc:Aocu_10410"/>
<dbReference type="Gene3D" id="1.10.1760.20">
    <property type="match status" value="1"/>
</dbReference>
<evidence type="ECO:0000256" key="5">
    <source>
        <dbReference type="ARBA" id="ARBA00022692"/>
    </source>
</evidence>
<comment type="function">
    <text evidence="8">Probably a riboflavin-binding protein that interacts with the energy-coupling factor (ECF) ABC-transporter complex.</text>
</comment>
<feature type="transmembrane region" description="Helical" evidence="9">
    <location>
        <begin position="127"/>
        <end position="145"/>
    </location>
</feature>
<keyword evidence="4 8" id="KW-1003">Cell membrane</keyword>
<evidence type="ECO:0000313" key="11">
    <source>
        <dbReference type="Proteomes" id="UP000032434"/>
    </source>
</evidence>
<dbReference type="OrthoDB" id="9809216at2"/>
<feature type="transmembrane region" description="Helical" evidence="9">
    <location>
        <begin position="57"/>
        <end position="80"/>
    </location>
</feature>
<dbReference type="FunCoup" id="A0A061ACH1">
    <property type="interactions" value="5"/>
</dbReference>
<comment type="similarity">
    <text evidence="2 8">Belongs to the prokaryotic riboflavin transporter (P-RFT) (TC 2.A.87) family.</text>
</comment>
<evidence type="ECO:0000256" key="9">
    <source>
        <dbReference type="SAM" id="Phobius"/>
    </source>
</evidence>
<dbReference type="Pfam" id="PF12822">
    <property type="entry name" value="ECF_trnsprt"/>
    <property type="match status" value="1"/>
</dbReference>
<gene>
    <name evidence="10" type="primary">ribU</name>
    <name evidence="10" type="ORF">Aocu_10410</name>
</gene>
<evidence type="ECO:0000256" key="8">
    <source>
        <dbReference type="PIRNR" id="PIRNR037778"/>
    </source>
</evidence>
<feature type="transmembrane region" description="Helical" evidence="9">
    <location>
        <begin position="92"/>
        <end position="115"/>
    </location>
</feature>